<organism evidence="2 3">
    <name type="scientific">Cyphellophora attinorum</name>
    <dbReference type="NCBI Taxonomy" id="1664694"/>
    <lineage>
        <taxon>Eukaryota</taxon>
        <taxon>Fungi</taxon>
        <taxon>Dikarya</taxon>
        <taxon>Ascomycota</taxon>
        <taxon>Pezizomycotina</taxon>
        <taxon>Eurotiomycetes</taxon>
        <taxon>Chaetothyriomycetidae</taxon>
        <taxon>Chaetothyriales</taxon>
        <taxon>Cyphellophoraceae</taxon>
        <taxon>Cyphellophora</taxon>
    </lineage>
</organism>
<dbReference type="Pfam" id="PF11951">
    <property type="entry name" value="Fungal_trans_2"/>
    <property type="match status" value="1"/>
</dbReference>
<dbReference type="Proteomes" id="UP000038010">
    <property type="component" value="Unassembled WGS sequence"/>
</dbReference>
<dbReference type="RefSeq" id="XP_018000147.1">
    <property type="nucleotide sequence ID" value="XM_018140261.1"/>
</dbReference>
<dbReference type="PANTHER" id="PTHR37540:SF5">
    <property type="entry name" value="TRANSCRIPTION FACTOR DOMAIN-CONTAINING PROTEIN"/>
    <property type="match status" value="1"/>
</dbReference>
<proteinExistence type="predicted"/>
<comment type="caution">
    <text evidence="2">The sequence shown here is derived from an EMBL/GenBank/DDBJ whole genome shotgun (WGS) entry which is preliminary data.</text>
</comment>
<gene>
    <name evidence="2" type="ORF">AB675_11416</name>
</gene>
<keyword evidence="3" id="KW-1185">Reference proteome</keyword>
<name>A0A0N1H4I2_9EURO</name>
<dbReference type="EMBL" id="LFJN01000013">
    <property type="protein sequence ID" value="KPI40184.1"/>
    <property type="molecule type" value="Genomic_DNA"/>
</dbReference>
<reference evidence="2 3" key="1">
    <citation type="submission" date="2015-06" db="EMBL/GenBank/DDBJ databases">
        <title>Draft genome of the ant-associated black yeast Phialophora attae CBS 131958.</title>
        <authorList>
            <person name="Moreno L.F."/>
            <person name="Stielow B.J."/>
            <person name="de Hoog S."/>
            <person name="Vicente V.A."/>
            <person name="Weiss V.A."/>
            <person name="de Vries M."/>
            <person name="Cruz L.M."/>
            <person name="Souza E.M."/>
        </authorList>
    </citation>
    <scope>NUCLEOTIDE SEQUENCE [LARGE SCALE GENOMIC DNA]</scope>
    <source>
        <strain evidence="2 3">CBS 131958</strain>
    </source>
</reference>
<evidence type="ECO:0000256" key="1">
    <source>
        <dbReference type="SAM" id="MobiDB-lite"/>
    </source>
</evidence>
<feature type="compositionally biased region" description="Basic and acidic residues" evidence="1">
    <location>
        <begin position="27"/>
        <end position="39"/>
    </location>
</feature>
<evidence type="ECO:0000313" key="3">
    <source>
        <dbReference type="Proteomes" id="UP000038010"/>
    </source>
</evidence>
<dbReference type="GeneID" id="28732141"/>
<feature type="region of interest" description="Disordered" evidence="1">
    <location>
        <begin position="491"/>
        <end position="514"/>
    </location>
</feature>
<evidence type="ECO:0008006" key="4">
    <source>
        <dbReference type="Google" id="ProtNLM"/>
    </source>
</evidence>
<dbReference type="PANTHER" id="PTHR37540">
    <property type="entry name" value="TRANSCRIPTION FACTOR (ACR-2), PUTATIVE-RELATED-RELATED"/>
    <property type="match status" value="1"/>
</dbReference>
<dbReference type="VEuPathDB" id="FungiDB:AB675_11416"/>
<accession>A0A0N1H4I2</accession>
<dbReference type="InterPro" id="IPR021858">
    <property type="entry name" value="Fun_TF"/>
</dbReference>
<evidence type="ECO:0000313" key="2">
    <source>
        <dbReference type="EMBL" id="KPI40184.1"/>
    </source>
</evidence>
<dbReference type="AlphaFoldDB" id="A0A0N1H4I2"/>
<protein>
    <recommendedName>
        <fullName evidence="4">Transcription factor domain-containing protein</fullName>
    </recommendedName>
</protein>
<dbReference type="OrthoDB" id="4150248at2759"/>
<sequence>MMEHTQDLTFILFSNKNTVRQQGLLDSKARSHAAKEGWKASHRRRKEGSEPHQPVHHSALKVSNLPAHHTLPAFNVAPVYDPWLMSLGYRVDPFCCIPGSQHPFARTALDFFVDYIYKMQTACNYAFGIVNFWTKHGMPMMAHNAALFHATLALLTFAHQYLYRSNSTGMQEQILHHQDLAIRELRRRLLTEEDPVGDDGSILTMFMLCSLDKSMGDMETCDIHYRQATRMIECRGGMGSLDKSSGLYAVLSQFTDLSPNSFEHILPVEALRESIRFGDELEMACKPPSDLVEGLPVGFRALARRGAISAKTCKAIIRMGRQLNDPSIVQQASTAGGEVATWSQSWPDFSDKSVCLLERLICLALVRYIANVSTRIRAGCCPYEDLALSLTNTIPSITVPEGRLEREALSWIWLVTVDAWSVGMEWRRRRHVLQDRGLELFEQMLDRFPEMWCWRIEDFELLGNKYFWRKDMGKWLESALASVRPDDVHSRPSHLASSHPEVLSQEVRSAPNPNGKAPILCPPNFVLPPSRVSWQDHFVHKFVYPESYEFSGYDRYEPRHKCTIPAEHHDGIPLTVRRPTCG</sequence>
<feature type="region of interest" description="Disordered" evidence="1">
    <location>
        <begin position="25"/>
        <end position="56"/>
    </location>
</feature>